<dbReference type="Pfam" id="PF10979">
    <property type="entry name" value="DUF2786"/>
    <property type="match status" value="1"/>
</dbReference>
<dbReference type="InterPro" id="IPR024498">
    <property type="entry name" value="DUF2786"/>
</dbReference>
<sequence length="239" mass="25824">MMENDAPAQDMLDKVRKLLAKAASVAGTPEAEALNAKAFELIAKYGIDEAQARQQSGQEPAQIERAEFQIAGQYVAQQRALLNRLALALHCAPVRDRRDGQETMAVYGVPAHTARVRVLFASLMPQMLAGAARVPIRGSSAAQTRQVRKSWMYGFYCEISARLTGAETRAAEISAPGTALVLVDDAQRADAAMRAEIGKVVKRRSQARYYATHAEMGAAAAKRVDLGQTGLGSRRALGR</sequence>
<feature type="domain" description="DUF2786" evidence="1">
    <location>
        <begin position="11"/>
        <end position="49"/>
    </location>
</feature>
<gene>
    <name evidence="2" type="ORF">JK358_38275</name>
</gene>
<keyword evidence="3" id="KW-1185">Reference proteome</keyword>
<accession>A0ABS1MKS6</accession>
<organism evidence="2 3">
    <name type="scientific">Nocardia acididurans</name>
    <dbReference type="NCBI Taxonomy" id="2802282"/>
    <lineage>
        <taxon>Bacteria</taxon>
        <taxon>Bacillati</taxon>
        <taxon>Actinomycetota</taxon>
        <taxon>Actinomycetes</taxon>
        <taxon>Mycobacteriales</taxon>
        <taxon>Nocardiaceae</taxon>
        <taxon>Nocardia</taxon>
    </lineage>
</organism>
<proteinExistence type="predicted"/>
<reference evidence="2 3" key="1">
    <citation type="submission" date="2021-01" db="EMBL/GenBank/DDBJ databases">
        <title>WGS of actinomycetes isolated from Thailand.</title>
        <authorList>
            <person name="Thawai C."/>
        </authorList>
    </citation>
    <scope>NUCLEOTIDE SEQUENCE [LARGE SCALE GENOMIC DNA]</scope>
    <source>
        <strain evidence="2 3">LPG 2</strain>
    </source>
</reference>
<evidence type="ECO:0000313" key="3">
    <source>
        <dbReference type="Proteomes" id="UP000602198"/>
    </source>
</evidence>
<dbReference type="Proteomes" id="UP000602198">
    <property type="component" value="Unassembled WGS sequence"/>
</dbReference>
<evidence type="ECO:0000313" key="2">
    <source>
        <dbReference type="EMBL" id="MBL1080259.1"/>
    </source>
</evidence>
<name>A0ABS1MKS6_9NOCA</name>
<evidence type="ECO:0000259" key="1">
    <source>
        <dbReference type="Pfam" id="PF10979"/>
    </source>
</evidence>
<protein>
    <submittedName>
        <fullName evidence="2">DUF2786 domain-containing protein</fullName>
    </submittedName>
</protein>
<comment type="caution">
    <text evidence="2">The sequence shown here is derived from an EMBL/GenBank/DDBJ whole genome shotgun (WGS) entry which is preliminary data.</text>
</comment>
<dbReference type="EMBL" id="JAERRJ010000028">
    <property type="protein sequence ID" value="MBL1080259.1"/>
    <property type="molecule type" value="Genomic_DNA"/>
</dbReference>
<dbReference type="RefSeq" id="WP_201958653.1">
    <property type="nucleotide sequence ID" value="NZ_JAERRJ010000028.1"/>
</dbReference>